<reference evidence="15 16" key="1">
    <citation type="journal article" date="2013" name="Genome Announc.">
        <title>Draft Genome Sequence of Catellicoccus marimammalium, a Novel Species Commonly Found in Gull Feces.</title>
        <authorList>
            <person name="Weigand M.R."/>
            <person name="Ryu H."/>
            <person name="Bozcek L."/>
            <person name="Konstantinidis K.T."/>
            <person name="Santo Domingo J.W."/>
        </authorList>
    </citation>
    <scope>NUCLEOTIDE SEQUENCE [LARGE SCALE GENOMIC DNA]</scope>
    <source>
        <strain evidence="15 16">M35/04/3</strain>
    </source>
</reference>
<dbReference type="PANTHER" id="PTHR12428:SF65">
    <property type="entry name" value="CYTOCHROME C OXIDASE ASSEMBLY PROTEIN COX18, MITOCHONDRIAL"/>
    <property type="match status" value="1"/>
</dbReference>
<feature type="transmembrane region" description="Helical" evidence="12">
    <location>
        <begin position="135"/>
        <end position="157"/>
    </location>
</feature>
<feature type="transmembrane region" description="Helical" evidence="12">
    <location>
        <begin position="208"/>
        <end position="226"/>
    </location>
</feature>
<gene>
    <name evidence="12" type="primary">yidC</name>
    <name evidence="15" type="ORF">C683_1203</name>
</gene>
<comment type="caution">
    <text evidence="15">The sequence shown here is derived from an EMBL/GenBank/DDBJ whole genome shotgun (WGS) entry which is preliminary data.</text>
</comment>
<feature type="region of interest" description="Disordered" evidence="13">
    <location>
        <begin position="288"/>
        <end position="350"/>
    </location>
</feature>
<sequence length="350" mass="39779">MKQRKKLYLFGGLLFLAVLLTGCVQTDASGHPTGDGWVYNLLVRPMSAAIHFFANNLHLGYGLAIIVITLIVRLCILPLGLSQSKKMMLQQEKMQAIQPEMQRIQEKMRLAQTEEEKQKLTIAYGALMKENNISLFGGMGCLPLIIQMPFFTALYFSARYTPGIDQSVFLGFSLGKASMLFALIAMGAYFLQSYLSSLSVPKEQRKQMMMPMMVSPIMIGMMSFNAPAGVTLYWIIGGIFSCIQTLIINFYHKPRIKKQVAEQLKKNPPKTTIDVDEIIPQDMIDRHRERQERQQVQAQGQTEDHRRNAGKQRHRHDTHDVVNQNNEPTSDESTSNEDHRRNAGKQNHPH</sequence>
<dbReference type="EMBL" id="AMYT01000022">
    <property type="protein sequence ID" value="EKU26928.1"/>
    <property type="molecule type" value="Genomic_DNA"/>
</dbReference>
<proteinExistence type="inferred from homology"/>
<name>K8ZK08_9ENTE</name>
<dbReference type="GO" id="GO:0032977">
    <property type="term" value="F:membrane insertase activity"/>
    <property type="evidence" value="ECO:0007669"/>
    <property type="project" value="InterPro"/>
</dbReference>
<keyword evidence="6 12" id="KW-0653">Protein transport</keyword>
<keyword evidence="10 12" id="KW-0143">Chaperone</keyword>
<evidence type="ECO:0000313" key="16">
    <source>
        <dbReference type="Proteomes" id="UP000016057"/>
    </source>
</evidence>
<dbReference type="GO" id="GO:0005886">
    <property type="term" value="C:plasma membrane"/>
    <property type="evidence" value="ECO:0007669"/>
    <property type="project" value="UniProtKB-SubCell"/>
</dbReference>
<evidence type="ECO:0000256" key="3">
    <source>
        <dbReference type="ARBA" id="ARBA00022475"/>
    </source>
</evidence>
<dbReference type="CDD" id="cd20070">
    <property type="entry name" value="5TM_YidC_Alb3"/>
    <property type="match status" value="1"/>
</dbReference>
<evidence type="ECO:0000256" key="12">
    <source>
        <dbReference type="HAMAP-Rule" id="MF_01811"/>
    </source>
</evidence>
<feature type="compositionally biased region" description="Polar residues" evidence="13">
    <location>
        <begin position="321"/>
        <end position="333"/>
    </location>
</feature>
<evidence type="ECO:0000256" key="4">
    <source>
        <dbReference type="ARBA" id="ARBA00022692"/>
    </source>
</evidence>
<evidence type="ECO:0000256" key="8">
    <source>
        <dbReference type="ARBA" id="ARBA00023136"/>
    </source>
</evidence>
<keyword evidence="7 12" id="KW-1133">Transmembrane helix</keyword>
<keyword evidence="4 12" id="KW-0812">Transmembrane</keyword>
<dbReference type="PANTHER" id="PTHR12428">
    <property type="entry name" value="OXA1"/>
    <property type="match status" value="1"/>
</dbReference>
<dbReference type="NCBIfam" id="TIGR03592">
    <property type="entry name" value="yidC_oxa1_cterm"/>
    <property type="match status" value="1"/>
</dbReference>
<evidence type="ECO:0000256" key="6">
    <source>
        <dbReference type="ARBA" id="ARBA00022927"/>
    </source>
</evidence>
<evidence type="ECO:0000313" key="15">
    <source>
        <dbReference type="EMBL" id="EKU26928.1"/>
    </source>
</evidence>
<evidence type="ECO:0000256" key="13">
    <source>
        <dbReference type="SAM" id="MobiDB-lite"/>
    </source>
</evidence>
<evidence type="ECO:0000259" key="14">
    <source>
        <dbReference type="Pfam" id="PF02096"/>
    </source>
</evidence>
<feature type="transmembrane region" description="Helical" evidence="12">
    <location>
        <begin position="177"/>
        <end position="196"/>
    </location>
</feature>
<feature type="domain" description="Membrane insertase YidC/Oxa/ALB C-terminal" evidence="14">
    <location>
        <begin position="61"/>
        <end position="249"/>
    </location>
</feature>
<dbReference type="GO" id="GO:0015031">
    <property type="term" value="P:protein transport"/>
    <property type="evidence" value="ECO:0007669"/>
    <property type="project" value="UniProtKB-KW"/>
</dbReference>
<dbReference type="eggNOG" id="COG0706">
    <property type="taxonomic scope" value="Bacteria"/>
</dbReference>
<dbReference type="Pfam" id="PF02096">
    <property type="entry name" value="60KD_IMP"/>
    <property type="match status" value="1"/>
</dbReference>
<dbReference type="OrthoDB" id="9780552at2"/>
<dbReference type="Proteomes" id="UP000016057">
    <property type="component" value="Unassembled WGS sequence"/>
</dbReference>
<accession>K8ZK08</accession>
<feature type="transmembrane region" description="Helical" evidence="12">
    <location>
        <begin position="61"/>
        <end position="81"/>
    </location>
</feature>
<dbReference type="GO" id="GO:0051205">
    <property type="term" value="P:protein insertion into membrane"/>
    <property type="evidence" value="ECO:0007669"/>
    <property type="project" value="TreeGrafter"/>
</dbReference>
<comment type="similarity">
    <text evidence="12">Belongs to the OXA1/ALB3/YidC family. Type 2 subfamily.</text>
</comment>
<keyword evidence="9" id="KW-0564">Palmitate</keyword>
<dbReference type="PRINTS" id="PR00701">
    <property type="entry name" value="60KDINNERMP"/>
</dbReference>
<dbReference type="InterPro" id="IPR047196">
    <property type="entry name" value="YidC_ALB_C"/>
</dbReference>
<protein>
    <recommendedName>
        <fullName evidence="12">Membrane protein insertase YidC</fullName>
    </recommendedName>
    <alternativeName>
        <fullName evidence="12">Foldase YidC</fullName>
    </alternativeName>
    <alternativeName>
        <fullName evidence="12">Membrane integrase YidC</fullName>
    </alternativeName>
    <alternativeName>
        <fullName evidence="12">Membrane protein YidC</fullName>
    </alternativeName>
</protein>
<evidence type="ECO:0000256" key="1">
    <source>
        <dbReference type="ARBA" id="ARBA00004651"/>
    </source>
</evidence>
<evidence type="ECO:0000256" key="2">
    <source>
        <dbReference type="ARBA" id="ARBA00022448"/>
    </source>
</evidence>
<keyword evidence="3 12" id="KW-1003">Cell membrane</keyword>
<dbReference type="STRING" id="1234409.C683_1203"/>
<evidence type="ECO:0000256" key="9">
    <source>
        <dbReference type="ARBA" id="ARBA00023139"/>
    </source>
</evidence>
<dbReference type="InterPro" id="IPR023060">
    <property type="entry name" value="YidC/YidC1/YidC2_Firmicutes"/>
</dbReference>
<evidence type="ECO:0000256" key="11">
    <source>
        <dbReference type="ARBA" id="ARBA00023288"/>
    </source>
</evidence>
<dbReference type="PATRIC" id="fig|1234409.3.peg.1155"/>
<comment type="subcellular location">
    <subcellularLocation>
        <location evidence="1 12">Cell membrane</location>
        <topology evidence="1 12">Multi-pass membrane protein</topology>
    </subcellularLocation>
</comment>
<dbReference type="InterPro" id="IPR001708">
    <property type="entry name" value="YidC/ALB3/OXA1/COX18"/>
</dbReference>
<keyword evidence="8 12" id="KW-0472">Membrane</keyword>
<dbReference type="InterPro" id="IPR028055">
    <property type="entry name" value="YidC/Oxa/ALB_C"/>
</dbReference>
<dbReference type="HAMAP" id="MF_01811">
    <property type="entry name" value="YidC_type2"/>
    <property type="match status" value="1"/>
</dbReference>
<dbReference type="RefSeq" id="WP_009492038.1">
    <property type="nucleotide sequence ID" value="NZ_AMYT01000022.1"/>
</dbReference>
<dbReference type="PROSITE" id="PS51257">
    <property type="entry name" value="PROKAR_LIPOPROTEIN"/>
    <property type="match status" value="1"/>
</dbReference>
<comment type="function">
    <text evidence="12">Required for the insertion and/or proper folding and/or complex formation of integral membrane proteins into the membrane. Involved in integration of membrane proteins that insert both dependently and independently of the Sec translocase complex, as well as at least some lipoproteins.</text>
</comment>
<evidence type="ECO:0000256" key="7">
    <source>
        <dbReference type="ARBA" id="ARBA00022989"/>
    </source>
</evidence>
<keyword evidence="5 12" id="KW-0732">Signal</keyword>
<keyword evidence="16" id="KW-1185">Reference proteome</keyword>
<dbReference type="AlphaFoldDB" id="K8ZK08"/>
<evidence type="ECO:0000256" key="10">
    <source>
        <dbReference type="ARBA" id="ARBA00023186"/>
    </source>
</evidence>
<organism evidence="15 16">
    <name type="scientific">Catellicoccus marimammalium M35/04/3</name>
    <dbReference type="NCBI Taxonomy" id="1234409"/>
    <lineage>
        <taxon>Bacteria</taxon>
        <taxon>Bacillati</taxon>
        <taxon>Bacillota</taxon>
        <taxon>Bacilli</taxon>
        <taxon>Lactobacillales</taxon>
        <taxon>Enterococcaceae</taxon>
        <taxon>Catellicoccus</taxon>
    </lineage>
</organism>
<keyword evidence="2 12" id="KW-0813">Transport</keyword>
<keyword evidence="11 12" id="KW-0449">Lipoprotein</keyword>
<evidence type="ECO:0000256" key="5">
    <source>
        <dbReference type="ARBA" id="ARBA00022729"/>
    </source>
</evidence>